<dbReference type="AlphaFoldDB" id="A0A0A9GY92"/>
<evidence type="ECO:0000313" key="1">
    <source>
        <dbReference type="EMBL" id="JAE29497.1"/>
    </source>
</evidence>
<dbReference type="EMBL" id="GBRH01168399">
    <property type="protein sequence ID" value="JAE29497.1"/>
    <property type="molecule type" value="Transcribed_RNA"/>
</dbReference>
<reference evidence="1" key="2">
    <citation type="journal article" date="2015" name="Data Brief">
        <title>Shoot transcriptome of the giant reed, Arundo donax.</title>
        <authorList>
            <person name="Barrero R.A."/>
            <person name="Guerrero F.D."/>
            <person name="Moolhuijzen P."/>
            <person name="Goolsby J.A."/>
            <person name="Tidwell J."/>
            <person name="Bellgard S.E."/>
            <person name="Bellgard M.I."/>
        </authorList>
    </citation>
    <scope>NUCLEOTIDE SEQUENCE</scope>
    <source>
        <tissue evidence="1">Shoot tissue taken approximately 20 cm above the soil surface</tissue>
    </source>
</reference>
<name>A0A0A9GY92_ARUDO</name>
<proteinExistence type="predicted"/>
<sequence>MKRAASRPRVRGALQLGRTRVGCKRYKEFGHFEKTCKRVEASEEGDDDIDQTPRKRQFCYLQLQVQLHC</sequence>
<accession>A0A0A9GY92</accession>
<reference evidence="1" key="1">
    <citation type="submission" date="2014-09" db="EMBL/GenBank/DDBJ databases">
        <authorList>
            <person name="Magalhaes I.L.F."/>
            <person name="Oliveira U."/>
            <person name="Santos F.R."/>
            <person name="Vidigal T.H.D.A."/>
            <person name="Brescovit A.D."/>
            <person name="Santos A.J."/>
        </authorList>
    </citation>
    <scope>NUCLEOTIDE SEQUENCE</scope>
    <source>
        <tissue evidence="1">Shoot tissue taken approximately 20 cm above the soil surface</tissue>
    </source>
</reference>
<protein>
    <submittedName>
        <fullName evidence="1">Uncharacterized protein</fullName>
    </submittedName>
</protein>
<organism evidence="1">
    <name type="scientific">Arundo donax</name>
    <name type="common">Giant reed</name>
    <name type="synonym">Donax arundinaceus</name>
    <dbReference type="NCBI Taxonomy" id="35708"/>
    <lineage>
        <taxon>Eukaryota</taxon>
        <taxon>Viridiplantae</taxon>
        <taxon>Streptophyta</taxon>
        <taxon>Embryophyta</taxon>
        <taxon>Tracheophyta</taxon>
        <taxon>Spermatophyta</taxon>
        <taxon>Magnoliopsida</taxon>
        <taxon>Liliopsida</taxon>
        <taxon>Poales</taxon>
        <taxon>Poaceae</taxon>
        <taxon>PACMAD clade</taxon>
        <taxon>Arundinoideae</taxon>
        <taxon>Arundineae</taxon>
        <taxon>Arundo</taxon>
    </lineage>
</organism>